<dbReference type="RefSeq" id="WP_062251327.1">
    <property type="nucleotide sequence ID" value="NZ_CP014229.1"/>
</dbReference>
<evidence type="ECO:0000313" key="3">
    <source>
        <dbReference type="Proteomes" id="UP000069241"/>
    </source>
</evidence>
<dbReference type="AlphaFoldDB" id="A0A109W3J6"/>
<dbReference type="EMBL" id="CP014229">
    <property type="protein sequence ID" value="AMD88836.1"/>
    <property type="molecule type" value="Genomic_DNA"/>
</dbReference>
<organism evidence="2 3">
    <name type="scientific">Desulfovibrio fairfieldensis</name>
    <dbReference type="NCBI Taxonomy" id="44742"/>
    <lineage>
        <taxon>Bacteria</taxon>
        <taxon>Pseudomonadati</taxon>
        <taxon>Thermodesulfobacteriota</taxon>
        <taxon>Desulfovibrionia</taxon>
        <taxon>Desulfovibrionales</taxon>
        <taxon>Desulfovibrionaceae</taxon>
        <taxon>Desulfovibrio</taxon>
    </lineage>
</organism>
<keyword evidence="3" id="KW-1185">Reference proteome</keyword>
<proteinExistence type="predicted"/>
<evidence type="ECO:0000256" key="1">
    <source>
        <dbReference type="SAM" id="MobiDB-lite"/>
    </source>
</evidence>
<dbReference type="STRING" id="44742.AXF13_01165"/>
<accession>A0A109W3J6</accession>
<feature type="region of interest" description="Disordered" evidence="1">
    <location>
        <begin position="1"/>
        <end position="40"/>
    </location>
</feature>
<reference evidence="3" key="1">
    <citation type="submission" date="2016-02" db="EMBL/GenBank/DDBJ databases">
        <authorList>
            <person name="Holder M.E."/>
            <person name="Ajami N.J."/>
            <person name="Petrosino J.F."/>
        </authorList>
    </citation>
    <scope>NUCLEOTIDE SEQUENCE [LARGE SCALE GENOMIC DNA]</scope>
    <source>
        <strain evidence="3">CCUG 45958</strain>
    </source>
</reference>
<dbReference type="KEGG" id="dfi:AXF13_01165"/>
<name>A0A109W3J6_9BACT</name>
<gene>
    <name evidence="2" type="ORF">AXF13_01165</name>
</gene>
<sequence>MSTKTNPAPVQNDAQPQPGGRLPQARRATLHSLNKSRMDQTHTLPASAHTLPTDNPTTIPSEALPVSAPLRTPLLSLSPDDLAALDRAAQRVEELNRHVMKEIGELHVEILKRVDLRRVQFPAWEVMSEFIFYSLFRAVELPSSNLEREKNPALALKMLAGALGNR</sequence>
<dbReference type="Proteomes" id="UP000069241">
    <property type="component" value="Chromosome"/>
</dbReference>
<protein>
    <submittedName>
        <fullName evidence="2">Uncharacterized protein</fullName>
    </submittedName>
</protein>
<evidence type="ECO:0000313" key="2">
    <source>
        <dbReference type="EMBL" id="AMD88836.1"/>
    </source>
</evidence>
<feature type="compositionally biased region" description="Polar residues" evidence="1">
    <location>
        <begin position="1"/>
        <end position="15"/>
    </location>
</feature>